<comment type="subcellular location">
    <subcellularLocation>
        <location evidence="1">Cell membrane</location>
        <topology evidence="1">Multi-pass membrane protein</topology>
    </subcellularLocation>
    <subcellularLocation>
        <location evidence="6">Membrane</location>
        <topology evidence="6">Multi-pass membrane protein</topology>
    </subcellularLocation>
</comment>
<feature type="transmembrane region" description="Helical" evidence="7">
    <location>
        <begin position="14"/>
        <end position="34"/>
    </location>
</feature>
<keyword evidence="5 7" id="KW-0472">Membrane</keyword>
<feature type="domain" description="MotA/TolQ/ExbB proton channel" evidence="8">
    <location>
        <begin position="76"/>
        <end position="195"/>
    </location>
</feature>
<evidence type="ECO:0000256" key="5">
    <source>
        <dbReference type="ARBA" id="ARBA00023136"/>
    </source>
</evidence>
<accession>A0A4V3EPQ8</accession>
<gene>
    <name evidence="9" type="ORF">DES49_3040</name>
</gene>
<comment type="similarity">
    <text evidence="6">Belongs to the exbB/tolQ family.</text>
</comment>
<dbReference type="PANTHER" id="PTHR30625">
    <property type="entry name" value="PROTEIN TOLQ"/>
    <property type="match status" value="1"/>
</dbReference>
<keyword evidence="10" id="KW-1185">Reference proteome</keyword>
<evidence type="ECO:0000256" key="6">
    <source>
        <dbReference type="RuleBase" id="RU004057"/>
    </source>
</evidence>
<keyword evidence="3 7" id="KW-0812">Transmembrane</keyword>
<evidence type="ECO:0000256" key="1">
    <source>
        <dbReference type="ARBA" id="ARBA00004651"/>
    </source>
</evidence>
<keyword evidence="2" id="KW-1003">Cell membrane</keyword>
<comment type="caution">
    <text evidence="9">The sequence shown here is derived from an EMBL/GenBank/DDBJ whole genome shotgun (WGS) entry which is preliminary data.</text>
</comment>
<dbReference type="RefSeq" id="WP_133737252.1">
    <property type="nucleotide sequence ID" value="NZ_SOAX01000008.1"/>
</dbReference>
<feature type="transmembrane region" description="Helical" evidence="7">
    <location>
        <begin position="115"/>
        <end position="140"/>
    </location>
</feature>
<dbReference type="GO" id="GO:0005886">
    <property type="term" value="C:plasma membrane"/>
    <property type="evidence" value="ECO:0007669"/>
    <property type="project" value="UniProtKB-SubCell"/>
</dbReference>
<proteinExistence type="inferred from homology"/>
<reference evidence="9 10" key="1">
    <citation type="submission" date="2019-03" db="EMBL/GenBank/DDBJ databases">
        <title>Genomic Encyclopedia of Type Strains, Phase IV (KMG-IV): sequencing the most valuable type-strain genomes for metagenomic binning, comparative biology and taxonomic classification.</title>
        <authorList>
            <person name="Goeker M."/>
        </authorList>
    </citation>
    <scope>NUCLEOTIDE SEQUENCE [LARGE SCALE GENOMIC DNA]</scope>
    <source>
        <strain evidence="9 10">DSM 15505</strain>
    </source>
</reference>
<dbReference type="Pfam" id="PF01618">
    <property type="entry name" value="MotA_ExbB"/>
    <property type="match status" value="1"/>
</dbReference>
<keyword evidence="6" id="KW-0813">Transport</keyword>
<evidence type="ECO:0000256" key="3">
    <source>
        <dbReference type="ARBA" id="ARBA00022692"/>
    </source>
</evidence>
<feature type="transmembrane region" description="Helical" evidence="7">
    <location>
        <begin position="160"/>
        <end position="182"/>
    </location>
</feature>
<evidence type="ECO:0000256" key="7">
    <source>
        <dbReference type="SAM" id="Phobius"/>
    </source>
</evidence>
<dbReference type="GO" id="GO:0017038">
    <property type="term" value="P:protein import"/>
    <property type="evidence" value="ECO:0007669"/>
    <property type="project" value="TreeGrafter"/>
</dbReference>
<keyword evidence="6" id="KW-0653">Protein transport</keyword>
<dbReference type="InterPro" id="IPR002898">
    <property type="entry name" value="MotA_ExbB_proton_chnl"/>
</dbReference>
<dbReference type="PANTHER" id="PTHR30625:SF11">
    <property type="entry name" value="MOTA_TOLQ_EXBB PROTON CHANNEL DOMAIN-CONTAINING PROTEIN"/>
    <property type="match status" value="1"/>
</dbReference>
<evidence type="ECO:0000256" key="2">
    <source>
        <dbReference type="ARBA" id="ARBA00022475"/>
    </source>
</evidence>
<evidence type="ECO:0000313" key="9">
    <source>
        <dbReference type="EMBL" id="TDT37088.1"/>
    </source>
</evidence>
<keyword evidence="4 7" id="KW-1133">Transmembrane helix</keyword>
<evidence type="ECO:0000256" key="4">
    <source>
        <dbReference type="ARBA" id="ARBA00022989"/>
    </source>
</evidence>
<dbReference type="AlphaFoldDB" id="A0A4V3EPQ8"/>
<sequence length="221" mass="24112">METAINFFQQGGPFMYPIALILLLGLIIVLERFIYLQVARRRNRVAFEQGIWPLLKKGDFKQAAQTARESGVEIGLMLEAGLARYRNNQSRGDVEYAMEEGLMEVLPRLEKRTPYLATLANVATLLGLLGTIIGLISAFTAVADAEPSEKAEMLSQSISVAMNTTAFGLMSAIPLLLAHAYLQTRTNEMVDSLEMASVKLLNLISETETGSQARGGATGRG</sequence>
<dbReference type="OrthoDB" id="5728265at2"/>
<dbReference type="Proteomes" id="UP000295830">
    <property type="component" value="Unassembled WGS sequence"/>
</dbReference>
<protein>
    <submittedName>
        <fullName evidence="9">Outer membrane transport energization protein ExbB</fullName>
    </submittedName>
</protein>
<evidence type="ECO:0000259" key="8">
    <source>
        <dbReference type="Pfam" id="PF01618"/>
    </source>
</evidence>
<dbReference type="InterPro" id="IPR050790">
    <property type="entry name" value="ExbB/TolQ_transport"/>
</dbReference>
<name>A0A4V3EPQ8_9GAMM</name>
<dbReference type="EMBL" id="SOAX01000008">
    <property type="protein sequence ID" value="TDT37088.1"/>
    <property type="molecule type" value="Genomic_DNA"/>
</dbReference>
<evidence type="ECO:0000313" key="10">
    <source>
        <dbReference type="Proteomes" id="UP000295830"/>
    </source>
</evidence>
<organism evidence="9 10">
    <name type="scientific">Halospina denitrificans</name>
    <dbReference type="NCBI Taxonomy" id="332522"/>
    <lineage>
        <taxon>Bacteria</taxon>
        <taxon>Pseudomonadati</taxon>
        <taxon>Pseudomonadota</taxon>
        <taxon>Gammaproteobacteria</taxon>
        <taxon>Halospina</taxon>
    </lineage>
</organism>